<evidence type="ECO:0000259" key="2">
    <source>
        <dbReference type="Pfam" id="PF04536"/>
    </source>
</evidence>
<organism evidence="3 4">
    <name type="scientific">Desulfococcus multivorans DSM 2059</name>
    <dbReference type="NCBI Taxonomy" id="1121405"/>
    <lineage>
        <taxon>Bacteria</taxon>
        <taxon>Pseudomonadati</taxon>
        <taxon>Thermodesulfobacteriota</taxon>
        <taxon>Desulfobacteria</taxon>
        <taxon>Desulfobacterales</taxon>
        <taxon>Desulfococcaceae</taxon>
        <taxon>Desulfococcus</taxon>
    </lineage>
</organism>
<sequence length="222" mass="25076">MKDVMERFIAEVDRDRIKACVREAERRTRGEIVVMLVPASHDYPMAAMLGAAAVSFPAAVALTPVLGRMFWAGPSNMWIFLGILISLFLGCHAVIRRVHTLKRLFIREEEMAAEVREGAQIQFFRKGLYRTREETGVLIYISVLERQVWILADRGIHAAVDETRWKEIAAATARAIRDGQPAEGICRAVEEVGRILSEKFPAGPDDRNELVDVVVENDMRRS</sequence>
<dbReference type="Pfam" id="PF04536">
    <property type="entry name" value="TPM_phosphatase"/>
    <property type="match status" value="1"/>
</dbReference>
<dbReference type="OrthoDB" id="5825388at2"/>
<dbReference type="Proteomes" id="UP000014977">
    <property type="component" value="Unassembled WGS sequence"/>
</dbReference>
<dbReference type="PANTHER" id="PTHR30373:SF8">
    <property type="entry name" value="BLL7265 PROTEIN"/>
    <property type="match status" value="1"/>
</dbReference>
<feature type="transmembrane region" description="Helical" evidence="1">
    <location>
        <begin position="45"/>
        <end position="71"/>
    </location>
</feature>
<dbReference type="PATRIC" id="fig|1121405.3.peg.2043"/>
<reference evidence="3 4" key="1">
    <citation type="journal article" date="2013" name="Genome Announc.">
        <title>Draft genome sequences for three mercury-methylating, sulfate-reducing bacteria.</title>
        <authorList>
            <person name="Brown S.D."/>
            <person name="Hurt R.A.Jr."/>
            <person name="Gilmour C.C."/>
            <person name="Elias D.A."/>
        </authorList>
    </citation>
    <scope>NUCLEOTIDE SEQUENCE [LARGE SCALE GENOMIC DNA]</scope>
    <source>
        <strain evidence="3 4">DSM 2059</strain>
    </source>
</reference>
<evidence type="ECO:0000256" key="1">
    <source>
        <dbReference type="SAM" id="Phobius"/>
    </source>
</evidence>
<dbReference type="PANTHER" id="PTHR30373">
    <property type="entry name" value="UPF0603 PROTEIN YGCG"/>
    <property type="match status" value="1"/>
</dbReference>
<feature type="transmembrane region" description="Helical" evidence="1">
    <location>
        <begin position="77"/>
        <end position="95"/>
    </location>
</feature>
<evidence type="ECO:0000313" key="3">
    <source>
        <dbReference type="EMBL" id="EPR40274.1"/>
    </source>
</evidence>
<dbReference type="Gene3D" id="3.10.310.50">
    <property type="match status" value="1"/>
</dbReference>
<name>S7V1C0_DESML</name>
<dbReference type="eggNOG" id="COG3762">
    <property type="taxonomic scope" value="Bacteria"/>
</dbReference>
<dbReference type="STRING" id="897.B2D07_18375"/>
<gene>
    <name evidence="3" type="ORF">dsmv_2409</name>
</gene>
<accession>S7V1C0</accession>
<feature type="domain" description="TPM" evidence="2">
    <location>
        <begin position="97"/>
        <end position="194"/>
    </location>
</feature>
<evidence type="ECO:0000313" key="4">
    <source>
        <dbReference type="Proteomes" id="UP000014977"/>
    </source>
</evidence>
<dbReference type="EMBL" id="ATHJ01000084">
    <property type="protein sequence ID" value="EPR40274.1"/>
    <property type="molecule type" value="Genomic_DNA"/>
</dbReference>
<proteinExistence type="predicted"/>
<comment type="caution">
    <text evidence="3">The sequence shown here is derived from an EMBL/GenBank/DDBJ whole genome shotgun (WGS) entry which is preliminary data.</text>
</comment>
<protein>
    <recommendedName>
        <fullName evidence="2">TPM domain-containing protein</fullName>
    </recommendedName>
</protein>
<keyword evidence="1" id="KW-0812">Transmembrane</keyword>
<keyword evidence="4" id="KW-1185">Reference proteome</keyword>
<dbReference type="InterPro" id="IPR007621">
    <property type="entry name" value="TPM_dom"/>
</dbReference>
<dbReference type="AlphaFoldDB" id="S7V1C0"/>
<keyword evidence="1" id="KW-1133">Transmembrane helix</keyword>
<dbReference type="RefSeq" id="WP_020877166.1">
    <property type="nucleotide sequence ID" value="NZ_ATHJ01000084.1"/>
</dbReference>
<keyword evidence="1" id="KW-0472">Membrane</keyword>